<evidence type="ECO:0000313" key="16">
    <source>
        <dbReference type="Proteomes" id="UP000604475"/>
    </source>
</evidence>
<evidence type="ECO:0000256" key="9">
    <source>
        <dbReference type="ARBA" id="ARBA00023004"/>
    </source>
</evidence>
<keyword evidence="5 13" id="KW-0540">Nuclease</keyword>
<dbReference type="InterPro" id="IPR013343">
    <property type="entry name" value="CRISPR-assoc_prot_Cas4"/>
</dbReference>
<evidence type="ECO:0000256" key="6">
    <source>
        <dbReference type="ARBA" id="ARBA00022723"/>
    </source>
</evidence>
<keyword evidence="10 13" id="KW-0411">Iron-sulfur</keyword>
<sequence>MTTPPWWPGGDTHASRIALSALEHHRYCARQAALIHLDGIFTDNVDTVRGTAAHSHVHQAPARHRTPVPAGGRLLTGVPVWSDRLGLYGICDAVEVTTNAVVPVEYKIGRYVPGGPADIQAAAQAICLTEMQPLPVPHAAVFSYADRRRHTITLTEDLLALVEQTADEVRAILAADRLPTAVADSRCRRCSLRTDCLPELARSVTASTATDLYTPRPLGRWDG</sequence>
<gene>
    <name evidence="15" type="primary">cas4</name>
    <name evidence="15" type="ORF">I7412_33460</name>
</gene>
<name>A0A937US23_9ACTN</name>
<dbReference type="Proteomes" id="UP000604475">
    <property type="component" value="Unassembled WGS sequence"/>
</dbReference>
<dbReference type="GO" id="GO:0051536">
    <property type="term" value="F:iron-sulfur cluster binding"/>
    <property type="evidence" value="ECO:0007669"/>
    <property type="project" value="UniProtKB-KW"/>
</dbReference>
<evidence type="ECO:0000256" key="10">
    <source>
        <dbReference type="ARBA" id="ARBA00023014"/>
    </source>
</evidence>
<dbReference type="Pfam" id="PF01930">
    <property type="entry name" value="Cas_Cas4"/>
    <property type="match status" value="1"/>
</dbReference>
<dbReference type="InterPro" id="IPR011604">
    <property type="entry name" value="PDDEXK-like_dom_sf"/>
</dbReference>
<comment type="caution">
    <text evidence="15">The sequence shown here is derived from an EMBL/GenBank/DDBJ whole genome shotgun (WGS) entry which is preliminary data.</text>
</comment>
<dbReference type="AlphaFoldDB" id="A0A937US23"/>
<organism evidence="15 16">
    <name type="scientific">Frankia nepalensis</name>
    <dbReference type="NCBI Taxonomy" id="1836974"/>
    <lineage>
        <taxon>Bacteria</taxon>
        <taxon>Bacillati</taxon>
        <taxon>Actinomycetota</taxon>
        <taxon>Actinomycetes</taxon>
        <taxon>Frankiales</taxon>
        <taxon>Frankiaceae</taxon>
        <taxon>Frankia</taxon>
    </lineage>
</organism>
<comment type="similarity">
    <text evidence="2 13">Belongs to the CRISPR-associated exonuclease Cas4 family.</text>
</comment>
<evidence type="ECO:0000313" key="15">
    <source>
        <dbReference type="EMBL" id="MBL7631982.1"/>
    </source>
</evidence>
<dbReference type="GO" id="GO:0046872">
    <property type="term" value="F:metal ion binding"/>
    <property type="evidence" value="ECO:0007669"/>
    <property type="project" value="UniProtKB-KW"/>
</dbReference>
<evidence type="ECO:0000256" key="11">
    <source>
        <dbReference type="ARBA" id="ARBA00023118"/>
    </source>
</evidence>
<comment type="cofactor">
    <cofactor evidence="13">
        <name>iron-sulfur cluster</name>
        <dbReference type="ChEBI" id="CHEBI:30408"/>
    </cofactor>
</comment>
<dbReference type="InterPro" id="IPR051827">
    <property type="entry name" value="Cas4_exonuclease"/>
</dbReference>
<keyword evidence="11 13" id="KW-0051">Antiviral defense</keyword>
<dbReference type="GO" id="GO:0004527">
    <property type="term" value="F:exonuclease activity"/>
    <property type="evidence" value="ECO:0007669"/>
    <property type="project" value="UniProtKB-KW"/>
</dbReference>
<evidence type="ECO:0000256" key="3">
    <source>
        <dbReference type="ARBA" id="ARBA00012768"/>
    </source>
</evidence>
<dbReference type="Gene3D" id="3.90.320.10">
    <property type="match status" value="1"/>
</dbReference>
<evidence type="ECO:0000256" key="2">
    <source>
        <dbReference type="ARBA" id="ARBA00009189"/>
    </source>
</evidence>
<dbReference type="InterPro" id="IPR022765">
    <property type="entry name" value="Dna2/Cas4_DUF83"/>
</dbReference>
<keyword evidence="8 13" id="KW-0269">Exonuclease</keyword>
<dbReference type="RefSeq" id="WP_203003956.1">
    <property type="nucleotide sequence ID" value="NZ_JADWYU010000179.1"/>
</dbReference>
<reference evidence="15" key="1">
    <citation type="submission" date="2020-12" db="EMBL/GenBank/DDBJ databases">
        <title>Genomic characterization of non-nitrogen-fixing Frankia strains.</title>
        <authorList>
            <person name="Carlos-Shanley C."/>
            <person name="Guerra T."/>
            <person name="Hahn D."/>
        </authorList>
    </citation>
    <scope>NUCLEOTIDE SEQUENCE</scope>
    <source>
        <strain evidence="15">CN6</strain>
    </source>
</reference>
<feature type="domain" description="DUF83" evidence="14">
    <location>
        <begin position="20"/>
        <end position="197"/>
    </location>
</feature>
<evidence type="ECO:0000259" key="14">
    <source>
        <dbReference type="Pfam" id="PF01930"/>
    </source>
</evidence>
<comment type="cofactor">
    <cofactor evidence="1">
        <name>[4Fe-4S] cluster</name>
        <dbReference type="ChEBI" id="CHEBI:49883"/>
    </cofactor>
</comment>
<evidence type="ECO:0000256" key="12">
    <source>
        <dbReference type="ARBA" id="ARBA00023211"/>
    </source>
</evidence>
<dbReference type="EC" id="3.1.12.1" evidence="3 13"/>
<dbReference type="GO" id="GO:0051607">
    <property type="term" value="P:defense response to virus"/>
    <property type="evidence" value="ECO:0007669"/>
    <property type="project" value="UniProtKB-KW"/>
</dbReference>
<keyword evidence="12 13" id="KW-0464">Manganese</keyword>
<evidence type="ECO:0000256" key="13">
    <source>
        <dbReference type="RuleBase" id="RU365022"/>
    </source>
</evidence>
<evidence type="ECO:0000256" key="7">
    <source>
        <dbReference type="ARBA" id="ARBA00022801"/>
    </source>
</evidence>
<proteinExistence type="inferred from homology"/>
<dbReference type="EMBL" id="JAEACQ010000291">
    <property type="protein sequence ID" value="MBL7631982.1"/>
    <property type="molecule type" value="Genomic_DNA"/>
</dbReference>
<accession>A0A937US23</accession>
<keyword evidence="16" id="KW-1185">Reference proteome</keyword>
<comment type="cofactor">
    <cofactor evidence="13">
        <name>Mg(2+)</name>
        <dbReference type="ChEBI" id="CHEBI:18420"/>
    </cofactor>
    <cofactor evidence="13">
        <name>Mn(2+)</name>
        <dbReference type="ChEBI" id="CHEBI:29035"/>
    </cofactor>
    <text evidence="13">Mg(2+) or Mn(2+) required for ssDNA cleavage activity.</text>
</comment>
<evidence type="ECO:0000256" key="8">
    <source>
        <dbReference type="ARBA" id="ARBA00022839"/>
    </source>
</evidence>
<keyword evidence="7 13" id="KW-0378">Hydrolase</keyword>
<evidence type="ECO:0000256" key="1">
    <source>
        <dbReference type="ARBA" id="ARBA00001966"/>
    </source>
</evidence>
<evidence type="ECO:0000256" key="5">
    <source>
        <dbReference type="ARBA" id="ARBA00022722"/>
    </source>
</evidence>
<dbReference type="PANTHER" id="PTHR36531">
    <property type="entry name" value="CRISPR-ASSOCIATED EXONUCLEASE CAS4"/>
    <property type="match status" value="1"/>
</dbReference>
<protein>
    <recommendedName>
        <fullName evidence="4 13">CRISPR-associated exonuclease Cas4</fullName>
        <ecNumber evidence="3 13">3.1.12.1</ecNumber>
    </recommendedName>
</protein>
<evidence type="ECO:0000256" key="4">
    <source>
        <dbReference type="ARBA" id="ARBA00020049"/>
    </source>
</evidence>
<dbReference type="NCBIfam" id="TIGR00372">
    <property type="entry name" value="cas4"/>
    <property type="match status" value="1"/>
</dbReference>
<keyword evidence="6 13" id="KW-0479">Metal-binding</keyword>
<dbReference type="PANTHER" id="PTHR36531:SF6">
    <property type="entry name" value="DNA REPLICATION ATP-DEPENDENT HELICASE_NUCLEASE DNA2"/>
    <property type="match status" value="1"/>
</dbReference>
<comment type="function">
    <text evidence="13">CRISPR (clustered regularly interspaced short palindromic repeat) is an adaptive immune system that provides protection against mobile genetic elements (viruses, transposable elements and conjugative plasmids). CRISPR clusters contain sequences complementary to antecedent mobile elements and target invading nucleic acids. CRISPR clusters are transcribed and processed into CRISPR RNA (crRNA).</text>
</comment>
<keyword evidence="9 13" id="KW-0408">Iron</keyword>